<reference evidence="1" key="1">
    <citation type="submission" date="2022-08" db="EMBL/GenBank/DDBJ databases">
        <authorList>
            <person name="Giroux E."/>
            <person name="Giroux E."/>
        </authorList>
    </citation>
    <scope>NUCLEOTIDE SEQUENCE</scope>
    <source>
        <strain evidence="1">H1091258</strain>
    </source>
</reference>
<proteinExistence type="predicted"/>
<organism evidence="1 2">
    <name type="scientific">Colletotrichum noveboracense</name>
    <dbReference type="NCBI Taxonomy" id="2664923"/>
    <lineage>
        <taxon>Eukaryota</taxon>
        <taxon>Fungi</taxon>
        <taxon>Dikarya</taxon>
        <taxon>Ascomycota</taxon>
        <taxon>Pezizomycotina</taxon>
        <taxon>Sordariomycetes</taxon>
        <taxon>Hypocreomycetidae</taxon>
        <taxon>Glomerellales</taxon>
        <taxon>Glomerellaceae</taxon>
        <taxon>Colletotrichum</taxon>
        <taxon>Colletotrichum gloeosporioides species complex</taxon>
    </lineage>
</organism>
<dbReference type="Proteomes" id="UP001152533">
    <property type="component" value="Unassembled WGS sequence"/>
</dbReference>
<gene>
    <name evidence="1" type="ORF">CGXH109_LOCUS85307</name>
</gene>
<accession>A0A9W4WEK7</accession>
<comment type="caution">
    <text evidence="1">The sequence shown here is derived from an EMBL/GenBank/DDBJ whole genome shotgun (WGS) entry which is preliminary data.</text>
</comment>
<evidence type="ECO:0000313" key="2">
    <source>
        <dbReference type="Proteomes" id="UP001152533"/>
    </source>
</evidence>
<keyword evidence="2" id="KW-1185">Reference proteome</keyword>
<evidence type="ECO:0000313" key="1">
    <source>
        <dbReference type="EMBL" id="CAI0649394.1"/>
    </source>
</evidence>
<name>A0A9W4WEK7_9PEZI</name>
<dbReference type="AlphaFoldDB" id="A0A9W4WEK7"/>
<sequence length="66" mass="7724">MLPVCGVMETCESEWFYRFMYEPGQPQAEGMFEGIFDHRSEDEAVDMLSDDDSEVLELDLDDHEKE</sequence>
<dbReference type="EMBL" id="CAMGZC010000691">
    <property type="protein sequence ID" value="CAI0649394.1"/>
    <property type="molecule type" value="Genomic_DNA"/>
</dbReference>
<protein>
    <submittedName>
        <fullName evidence="1">Uncharacterized protein</fullName>
    </submittedName>
</protein>